<proteinExistence type="predicted"/>
<dbReference type="SUPFAM" id="SSF56235">
    <property type="entry name" value="N-terminal nucleophile aminohydrolases (Ntn hydrolases)"/>
    <property type="match status" value="1"/>
</dbReference>
<dbReference type="PRINTS" id="PR01210">
    <property type="entry name" value="GGTRANSPTASE"/>
</dbReference>
<dbReference type="Gene3D" id="1.10.246.130">
    <property type="match status" value="1"/>
</dbReference>
<dbReference type="InterPro" id="IPR043137">
    <property type="entry name" value="GGT_ssub_C"/>
</dbReference>
<dbReference type="AlphaFoldDB" id="A0A382AZF7"/>
<dbReference type="PANTHER" id="PTHR43881">
    <property type="entry name" value="GAMMA-GLUTAMYLTRANSPEPTIDASE (AFU_ORTHOLOGUE AFUA_4G13580)"/>
    <property type="match status" value="1"/>
</dbReference>
<dbReference type="EMBL" id="UINC01027527">
    <property type="protein sequence ID" value="SVB06915.1"/>
    <property type="molecule type" value="Genomic_DNA"/>
</dbReference>
<dbReference type="InterPro" id="IPR052896">
    <property type="entry name" value="GGT-like_enzyme"/>
</dbReference>
<accession>A0A382AZF7</accession>
<reference evidence="1" key="1">
    <citation type="submission" date="2018-05" db="EMBL/GenBank/DDBJ databases">
        <authorList>
            <person name="Lanie J.A."/>
            <person name="Ng W.-L."/>
            <person name="Kazmierczak K.M."/>
            <person name="Andrzejewski T.M."/>
            <person name="Davidsen T.M."/>
            <person name="Wayne K.J."/>
            <person name="Tettelin H."/>
            <person name="Glass J.I."/>
            <person name="Rusch D."/>
            <person name="Podicherti R."/>
            <person name="Tsui H.-C.T."/>
            <person name="Winkler M.E."/>
        </authorList>
    </citation>
    <scope>NUCLEOTIDE SEQUENCE</scope>
</reference>
<protein>
    <recommendedName>
        <fullName evidence="2">Gamma-glutamyltransferase</fullName>
    </recommendedName>
</protein>
<name>A0A382AZF7_9ZZZZ</name>
<dbReference type="Gene3D" id="3.60.20.40">
    <property type="match status" value="1"/>
</dbReference>
<gene>
    <name evidence="1" type="ORF">METZ01_LOCUS159769</name>
</gene>
<sequence length="559" mass="60130">MKHLLLTTIAAVLLIVLGFTVNARGDDQITWKGSGVGGAVAAGEADSVAAGIRLLEKGGNAADAAAATLLALAVTDYGLFAIGGEVPLIIYDAGKKEVKVLSGLGAAPLDPKAIQWYYKNGIPANGSMKSAPVPGAVDLVVTALKLYGTVSFKQAVQPTLDLLDAEAEPWHADLAVTLRKLVAREAETAGSRREKLTAVRDRFYKGDIADDLEAWYIKSGAFLRKSDLENHRTRVEDPVSVTYRGYTIFKCGAWTQGPYLCQTLKLLEGFKLRKMGHLSASYIHTVVESLKLALADRDEYYGDPRFTRVPLTSLFSDEYTGLRRKLIDPENASILIRPGDPYGPGPLKVEAEPVESNSDIPVQDTTTCVVADRWGNVVAATPSANLVGNQPGPSGVTQGNRVRSLNTTPGHPNRVQPGKRPRITLTPTLVLKEGKPVLAISVAGGDLQDQTSLNMILNHVEFGMLPEQAVTAPRFNTFHHQDSFDPNPDRAATVTGPGRMRVNKAVSDDVLRELEKRGHKISTTEGAIAYPVMIYIDHGNKMIHAAGDPKAGRHAAAID</sequence>
<dbReference type="InterPro" id="IPR029055">
    <property type="entry name" value="Ntn_hydrolases_N"/>
</dbReference>
<evidence type="ECO:0008006" key="2">
    <source>
        <dbReference type="Google" id="ProtNLM"/>
    </source>
</evidence>
<dbReference type="PANTHER" id="PTHR43881:SF1">
    <property type="entry name" value="GAMMA-GLUTAMYLTRANSPEPTIDASE (AFU_ORTHOLOGUE AFUA_4G13580)"/>
    <property type="match status" value="1"/>
</dbReference>
<evidence type="ECO:0000313" key="1">
    <source>
        <dbReference type="EMBL" id="SVB06915.1"/>
    </source>
</evidence>
<organism evidence="1">
    <name type="scientific">marine metagenome</name>
    <dbReference type="NCBI Taxonomy" id="408172"/>
    <lineage>
        <taxon>unclassified sequences</taxon>
        <taxon>metagenomes</taxon>
        <taxon>ecological metagenomes</taxon>
    </lineage>
</organism>
<dbReference type="InterPro" id="IPR043138">
    <property type="entry name" value="GGT_lsub"/>
</dbReference>
<dbReference type="Pfam" id="PF01019">
    <property type="entry name" value="G_glu_transpept"/>
    <property type="match status" value="2"/>
</dbReference>